<accession>A0A7W8VFD9</accession>
<dbReference type="Pfam" id="PF04464">
    <property type="entry name" value="Glyphos_transf"/>
    <property type="match status" value="1"/>
</dbReference>
<dbReference type="Gene3D" id="3.40.50.11820">
    <property type="match status" value="1"/>
</dbReference>
<dbReference type="PANTHER" id="PTHR37316:SF3">
    <property type="entry name" value="TEICHOIC ACID GLYCEROL-PHOSPHATE TRANSFERASE"/>
    <property type="match status" value="1"/>
</dbReference>
<sequence length="918" mass="102565">MTGTPFEIPDELRRRMRYLPEADPAEREAFIAEARRFTAEHGTAALAAGLGPVTRLKWYLAGAGRTDELLALIRHDREFPSAYRIKGLRRPRPDIPGVGLSSVPEEIAVLRKDEIPLRAKATSIDWVDGALRIRGYAFLRNVAVPERPRLPRFAWLSRPGERRRIRLPVRTRTEPQATLDSRQPLHCFDGAGIEITVDPARLRGDGGFRTGTWTLTLGVPGPHLVRRGGIAPGQVGREGHPFTRDLGDGHQLVCEPAKGRLRITVRRNAARVDAAAFGGGALRLELSARKEPKLLRVVREGGGEPDREYPLAAAGAGEVGLTRWTAELPLDGLRAPGADAATRHLRPVVVFADGTEERPAAGPSLVPAEQALGAGRELAVVATGTGLANLAERTAGPVVDSVEWSGGDLVLSGSYSDHERPMGLVLRHGERFEEVRLPFEAPGGRFAVRVAPERIDCFGDEVPLRKGRWYLRLRPAGERGAERDVPLRIRTDLLAELPKPLPGVRRAFRLDRRFHDLLFIASEKPLPIDAQGPYRQRLLREEFTAAAKREPLREAVLYNNFGGRQYSDSPRAVHEELVRRGVEVEHLWTVADQQAVPPEGVRPVEWKSREWYEALARSRYIVTNTNGGFGEWFAKREGQVVVQTWHGTPLKRIGADLRGTVKANDAYIASLPHQSRQWDVFVSPNTFATPVLKNAFAYEGDMLECGYPRNDLFHAPEEERRARAERTRRLIGVPEGKRVVLYAPTLRDDQRHSGKRFKLDLRVDLEAAEKELGGDHVLLIRKHGRVVDSIPGAGEGFVFDVSAYPDIADLFLITDVLITDYSSSFFDFAHSGRPMLFFTYDLEHYRDTLRGFYFDFAERAPGPLIKTSEELVRSIRDIDAVTEEYRERYAAFVRDFCDPSHGRAAADVVDRMLELGGK</sequence>
<evidence type="ECO:0000313" key="8">
    <source>
        <dbReference type="EMBL" id="MBB5434307.1"/>
    </source>
</evidence>
<evidence type="ECO:0000313" key="9">
    <source>
        <dbReference type="Proteomes" id="UP000572635"/>
    </source>
</evidence>
<evidence type="ECO:0000256" key="1">
    <source>
        <dbReference type="ARBA" id="ARBA00004202"/>
    </source>
</evidence>
<keyword evidence="3" id="KW-1003">Cell membrane</keyword>
<evidence type="ECO:0000256" key="2">
    <source>
        <dbReference type="ARBA" id="ARBA00010488"/>
    </source>
</evidence>
<comment type="caution">
    <text evidence="8">The sequence shown here is derived from an EMBL/GenBank/DDBJ whole genome shotgun (WGS) entry which is preliminary data.</text>
</comment>
<dbReference type="Proteomes" id="UP000572635">
    <property type="component" value="Unassembled WGS sequence"/>
</dbReference>
<organism evidence="8 9">
    <name type="scientific">Nocardiopsis composta</name>
    <dbReference type="NCBI Taxonomy" id="157465"/>
    <lineage>
        <taxon>Bacteria</taxon>
        <taxon>Bacillati</taxon>
        <taxon>Actinomycetota</taxon>
        <taxon>Actinomycetes</taxon>
        <taxon>Streptosporangiales</taxon>
        <taxon>Nocardiopsidaceae</taxon>
        <taxon>Nocardiopsis</taxon>
    </lineage>
</organism>
<dbReference type="InterPro" id="IPR051612">
    <property type="entry name" value="Teichoic_Acid_Biosynth"/>
</dbReference>
<protein>
    <submittedName>
        <fullName evidence="8">CDP-glycerol glycerophosphotransferase</fullName>
        <ecNumber evidence="8">2.7.8.12</ecNumber>
    </submittedName>
</protein>
<feature type="domain" description="TarS/TarP linker" evidence="7">
    <location>
        <begin position="14"/>
        <end position="72"/>
    </location>
</feature>
<dbReference type="SUPFAM" id="SSF53756">
    <property type="entry name" value="UDP-Glycosyltransferase/glycogen phosphorylase"/>
    <property type="match status" value="1"/>
</dbReference>
<dbReference type="GO" id="GO:0005886">
    <property type="term" value="C:plasma membrane"/>
    <property type="evidence" value="ECO:0007669"/>
    <property type="project" value="UniProtKB-SubCell"/>
</dbReference>
<dbReference type="PANTHER" id="PTHR37316">
    <property type="entry name" value="TEICHOIC ACID GLYCEROL-PHOSPHATE PRIMASE"/>
    <property type="match status" value="1"/>
</dbReference>
<keyword evidence="6" id="KW-0472">Membrane</keyword>
<evidence type="ECO:0000256" key="5">
    <source>
        <dbReference type="ARBA" id="ARBA00022944"/>
    </source>
</evidence>
<keyword evidence="4 8" id="KW-0808">Transferase</keyword>
<dbReference type="InterPro" id="IPR043148">
    <property type="entry name" value="TagF_C"/>
</dbReference>
<dbReference type="Pfam" id="PF22181">
    <property type="entry name" value="TarS_linker"/>
    <property type="match status" value="1"/>
</dbReference>
<dbReference type="RefSeq" id="WP_221331631.1">
    <property type="nucleotide sequence ID" value="NZ_BAAAJD010000121.1"/>
</dbReference>
<dbReference type="Gene3D" id="3.40.50.12580">
    <property type="match status" value="1"/>
</dbReference>
<comment type="subcellular location">
    <subcellularLocation>
        <location evidence="1">Cell membrane</location>
        <topology evidence="1">Peripheral membrane protein</topology>
    </subcellularLocation>
</comment>
<comment type="similarity">
    <text evidence="2">Belongs to the CDP-glycerol glycerophosphotransferase family.</text>
</comment>
<dbReference type="GO" id="GO:0047355">
    <property type="term" value="F:CDP-glycerol glycerophosphotransferase activity"/>
    <property type="evidence" value="ECO:0007669"/>
    <property type="project" value="UniProtKB-EC"/>
</dbReference>
<dbReference type="EMBL" id="JACHDB010000001">
    <property type="protein sequence ID" value="MBB5434307.1"/>
    <property type="molecule type" value="Genomic_DNA"/>
</dbReference>
<dbReference type="InterPro" id="IPR043149">
    <property type="entry name" value="TagF_N"/>
</dbReference>
<evidence type="ECO:0000256" key="6">
    <source>
        <dbReference type="ARBA" id="ARBA00023136"/>
    </source>
</evidence>
<evidence type="ECO:0000256" key="4">
    <source>
        <dbReference type="ARBA" id="ARBA00022679"/>
    </source>
</evidence>
<proteinExistence type="inferred from homology"/>
<dbReference type="AlphaFoldDB" id="A0A7W8VFD9"/>
<name>A0A7W8VFD9_9ACTN</name>
<dbReference type="EC" id="2.7.8.12" evidence="8"/>
<evidence type="ECO:0000256" key="3">
    <source>
        <dbReference type="ARBA" id="ARBA00022475"/>
    </source>
</evidence>
<evidence type="ECO:0000259" key="7">
    <source>
        <dbReference type="Pfam" id="PF22181"/>
    </source>
</evidence>
<keyword evidence="9" id="KW-1185">Reference proteome</keyword>
<keyword evidence="5" id="KW-0777">Teichoic acid biosynthesis</keyword>
<gene>
    <name evidence="8" type="ORF">HDA36_004391</name>
</gene>
<dbReference type="InterPro" id="IPR007554">
    <property type="entry name" value="Glycerophosphate_synth"/>
</dbReference>
<dbReference type="GO" id="GO:0019350">
    <property type="term" value="P:teichoic acid biosynthetic process"/>
    <property type="evidence" value="ECO:0007669"/>
    <property type="project" value="UniProtKB-KW"/>
</dbReference>
<dbReference type="InterPro" id="IPR054028">
    <property type="entry name" value="TarS/TarP_linker"/>
</dbReference>
<reference evidence="8 9" key="1">
    <citation type="submission" date="2020-08" db="EMBL/GenBank/DDBJ databases">
        <title>Sequencing the genomes of 1000 actinobacteria strains.</title>
        <authorList>
            <person name="Klenk H.-P."/>
        </authorList>
    </citation>
    <scope>NUCLEOTIDE SEQUENCE [LARGE SCALE GENOMIC DNA]</scope>
    <source>
        <strain evidence="8 9">DSM 44551</strain>
    </source>
</reference>